<evidence type="ECO:0000313" key="2">
    <source>
        <dbReference type="EMBL" id="KMS94414.1"/>
    </source>
</evidence>
<dbReference type="AlphaFoldDB" id="A0A0J8B079"/>
<feature type="non-terminal residue" evidence="2">
    <location>
        <position position="220"/>
    </location>
</feature>
<name>A0A0J8B079_BETVV</name>
<reference evidence="2 3" key="1">
    <citation type="journal article" date="2014" name="Nature">
        <title>The genome of the recently domesticated crop plant sugar beet (Beta vulgaris).</title>
        <authorList>
            <person name="Dohm J.C."/>
            <person name="Minoche A.E."/>
            <person name="Holtgrawe D."/>
            <person name="Capella-Gutierrez S."/>
            <person name="Zakrzewski F."/>
            <person name="Tafer H."/>
            <person name="Rupp O."/>
            <person name="Sorensen T.R."/>
            <person name="Stracke R."/>
            <person name="Reinhardt R."/>
            <person name="Goesmann A."/>
            <person name="Kraft T."/>
            <person name="Schulz B."/>
            <person name="Stadler P.F."/>
            <person name="Schmidt T."/>
            <person name="Gabaldon T."/>
            <person name="Lehrach H."/>
            <person name="Weisshaar B."/>
            <person name="Himmelbauer H."/>
        </authorList>
    </citation>
    <scope>NUCLEOTIDE SEQUENCE [LARGE SCALE GENOMIC DNA]</scope>
    <source>
        <tissue evidence="2">Taproot</tissue>
    </source>
</reference>
<feature type="compositionally biased region" description="Basic and acidic residues" evidence="1">
    <location>
        <begin position="185"/>
        <end position="195"/>
    </location>
</feature>
<gene>
    <name evidence="2" type="ORF">BVRB_021650</name>
</gene>
<proteinExistence type="predicted"/>
<evidence type="ECO:0000313" key="3">
    <source>
        <dbReference type="Proteomes" id="UP000035740"/>
    </source>
</evidence>
<dbReference type="Proteomes" id="UP000035740">
    <property type="component" value="Unassembled WGS sequence"/>
</dbReference>
<protein>
    <submittedName>
        <fullName evidence="2">Uncharacterized protein</fullName>
    </submittedName>
</protein>
<accession>A0A0J8B079</accession>
<feature type="region of interest" description="Disordered" evidence="1">
    <location>
        <begin position="170"/>
        <end position="195"/>
    </location>
</feature>
<sequence>MVVLLRMYPYASLRETIPLIFHWIDEFKAIDGRDLDIKSFRVNFLIASYLLTISRICTFLDACRTASELEELVSQYSSVKAYGLYWNSELGLCCTDESSSATESEQHSKPHFNFEKNGILRAICRMTFPGIDQQKLRELLSQPFDSSQAESPRKNSVSLSPAVVVEPSAFINSGSEESGSDSDNEANRDENDLNNEPDKVLSAAVMLDWLLVHNFDSSLG</sequence>
<organism evidence="2 3">
    <name type="scientific">Beta vulgaris subsp. vulgaris</name>
    <name type="common">Beet</name>
    <dbReference type="NCBI Taxonomy" id="3555"/>
    <lineage>
        <taxon>Eukaryota</taxon>
        <taxon>Viridiplantae</taxon>
        <taxon>Streptophyta</taxon>
        <taxon>Embryophyta</taxon>
        <taxon>Tracheophyta</taxon>
        <taxon>Spermatophyta</taxon>
        <taxon>Magnoliopsida</taxon>
        <taxon>eudicotyledons</taxon>
        <taxon>Gunneridae</taxon>
        <taxon>Pentapetalae</taxon>
        <taxon>Caryophyllales</taxon>
        <taxon>Chenopodiaceae</taxon>
        <taxon>Betoideae</taxon>
        <taxon>Beta</taxon>
    </lineage>
</organism>
<evidence type="ECO:0000256" key="1">
    <source>
        <dbReference type="SAM" id="MobiDB-lite"/>
    </source>
</evidence>
<keyword evidence="3" id="KW-1185">Reference proteome</keyword>
<dbReference type="EMBL" id="KQ093559">
    <property type="protein sequence ID" value="KMS94414.1"/>
    <property type="molecule type" value="Genomic_DNA"/>
</dbReference>